<organism evidence="1 2">
    <name type="scientific">Araneus ventricosus</name>
    <name type="common">Orbweaver spider</name>
    <name type="synonym">Epeira ventricosa</name>
    <dbReference type="NCBI Taxonomy" id="182803"/>
    <lineage>
        <taxon>Eukaryota</taxon>
        <taxon>Metazoa</taxon>
        <taxon>Ecdysozoa</taxon>
        <taxon>Arthropoda</taxon>
        <taxon>Chelicerata</taxon>
        <taxon>Arachnida</taxon>
        <taxon>Araneae</taxon>
        <taxon>Araneomorphae</taxon>
        <taxon>Entelegynae</taxon>
        <taxon>Araneoidea</taxon>
        <taxon>Araneidae</taxon>
        <taxon>Araneus</taxon>
    </lineage>
</organism>
<evidence type="ECO:0000313" key="2">
    <source>
        <dbReference type="Proteomes" id="UP000499080"/>
    </source>
</evidence>
<reference evidence="1 2" key="1">
    <citation type="journal article" date="2019" name="Sci. Rep.">
        <title>Orb-weaving spider Araneus ventricosus genome elucidates the spidroin gene catalogue.</title>
        <authorList>
            <person name="Kono N."/>
            <person name="Nakamura H."/>
            <person name="Ohtoshi R."/>
            <person name="Moran D.A.P."/>
            <person name="Shinohara A."/>
            <person name="Yoshida Y."/>
            <person name="Fujiwara M."/>
            <person name="Mori M."/>
            <person name="Tomita M."/>
            <person name="Arakawa K."/>
        </authorList>
    </citation>
    <scope>NUCLEOTIDE SEQUENCE [LARGE SCALE GENOMIC DNA]</scope>
</reference>
<dbReference type="EMBL" id="BGPR01003736">
    <property type="protein sequence ID" value="GBM91821.1"/>
    <property type="molecule type" value="Genomic_DNA"/>
</dbReference>
<proteinExistence type="predicted"/>
<keyword evidence="2" id="KW-1185">Reference proteome</keyword>
<name>A0A4Y2JN56_ARAVE</name>
<dbReference type="AlphaFoldDB" id="A0A4Y2JN56"/>
<dbReference type="Proteomes" id="UP000499080">
    <property type="component" value="Unassembled WGS sequence"/>
</dbReference>
<evidence type="ECO:0000313" key="1">
    <source>
        <dbReference type="EMBL" id="GBM91821.1"/>
    </source>
</evidence>
<comment type="caution">
    <text evidence="1">The sequence shown here is derived from an EMBL/GenBank/DDBJ whole genome shotgun (WGS) entry which is preliminary data.</text>
</comment>
<dbReference type="OrthoDB" id="10312867at2759"/>
<accession>A0A4Y2JN56</accession>
<sequence>MGATANRSIPEDKEKFYKRNQELKSLELTPKHYHNALKLYDMKCKSIGEIVDPFNFVLTPHTTFVDPVHWESIENLLEFMKHFPTNALAAAIRNLLYLTIFSILDASEELFPKNIFEEEEEKAIQLFIENINVINERVEKVDDDDAPPKLIDLFHRLLALSKLDKLWIKINVSKKPEINSSLCNIYTKLADLENENRLLRNEISSNQI</sequence>
<protein>
    <submittedName>
        <fullName evidence="1">Uncharacterized protein</fullName>
    </submittedName>
</protein>
<gene>
    <name evidence="1" type="ORF">AVEN_15700_1</name>
</gene>